<dbReference type="Pfam" id="PF26011">
    <property type="entry name" value="Beta-barrel_RND_rel"/>
    <property type="match status" value="1"/>
</dbReference>
<dbReference type="Pfam" id="PF26012">
    <property type="entry name" value="HH_RND_rel"/>
    <property type="match status" value="1"/>
</dbReference>
<proteinExistence type="predicted"/>
<evidence type="ECO:0000313" key="7">
    <source>
        <dbReference type="Proteomes" id="UP000724672"/>
    </source>
</evidence>
<feature type="domain" description="RND related barrel-sandwich hybrid" evidence="5">
    <location>
        <begin position="65"/>
        <end position="266"/>
    </location>
</feature>
<dbReference type="InterPro" id="IPR058728">
    <property type="entry name" value="HH_RND-rel"/>
</dbReference>
<dbReference type="Pfam" id="PF26018">
    <property type="entry name" value="BSH_RND_rel"/>
    <property type="match status" value="1"/>
</dbReference>
<evidence type="ECO:0000259" key="3">
    <source>
        <dbReference type="Pfam" id="PF26011"/>
    </source>
</evidence>
<dbReference type="InterPro" id="IPR058709">
    <property type="entry name" value="BSH_RND-rel"/>
</dbReference>
<accession>A0A942UW68</accession>
<feature type="domain" description="RND related alpha-helical hairpin" evidence="4">
    <location>
        <begin position="103"/>
        <end position="203"/>
    </location>
</feature>
<dbReference type="AlphaFoldDB" id="A0A942UW68"/>
<feature type="transmembrane region" description="Helical" evidence="2">
    <location>
        <begin position="16"/>
        <end position="37"/>
    </location>
</feature>
<evidence type="ECO:0000259" key="5">
    <source>
        <dbReference type="Pfam" id="PF26018"/>
    </source>
</evidence>
<feature type="domain" description="RND related beta-barrel" evidence="3">
    <location>
        <begin position="270"/>
        <end position="341"/>
    </location>
</feature>
<evidence type="ECO:0000259" key="4">
    <source>
        <dbReference type="Pfam" id="PF26012"/>
    </source>
</evidence>
<protein>
    <recommendedName>
        <fullName evidence="8">HlyD family secretion protein</fullName>
    </recommendedName>
</protein>
<dbReference type="Proteomes" id="UP000724672">
    <property type="component" value="Unassembled WGS sequence"/>
</dbReference>
<keyword evidence="7" id="KW-1185">Reference proteome</keyword>
<evidence type="ECO:0000256" key="1">
    <source>
        <dbReference type="SAM" id="Coils"/>
    </source>
</evidence>
<name>A0A942UW68_9FIRM</name>
<organism evidence="6 7">
    <name type="scientific">Anaeromonas frigoriresistens</name>
    <dbReference type="NCBI Taxonomy" id="2683708"/>
    <lineage>
        <taxon>Bacteria</taxon>
        <taxon>Bacillati</taxon>
        <taxon>Bacillota</taxon>
        <taxon>Tissierellia</taxon>
        <taxon>Tissierellales</taxon>
        <taxon>Thermohalobacteraceae</taxon>
        <taxon>Anaeromonas</taxon>
    </lineage>
</organism>
<reference evidence="6" key="1">
    <citation type="submission" date="2019-12" db="EMBL/GenBank/DDBJ databases">
        <title>Clostridiaceae gen. nov. sp. nov., isolated from sediment in Xinjiang, China.</title>
        <authorList>
            <person name="Zhang R."/>
        </authorList>
    </citation>
    <scope>NUCLEOTIDE SEQUENCE</scope>
    <source>
        <strain evidence="6">D2Q-11</strain>
    </source>
</reference>
<keyword evidence="2" id="KW-0812">Transmembrane</keyword>
<sequence>MSKEERKIRRKRKKRIRLGILIAIIACVLFAFFPSFYSSNSGTHLIEKERIEKTIESKTIVVKKESIYESKGEGNLKFHYEEGEKIGKGEKLVTHNSNSSNYDYNTQIEEVDKKIAKLKDDNKSNILFSDDIKKLQNEIDVLTKKISSKVKDDETEGLDDLREKLEEKIGKKNKMTQNEGFLAQRIEELEEKKNRLTKDMNNNNNTYYSKEPGIISYEFDNLEEVYSYKNVLTMEPKDINLDKQTPFNTKELTKIEFGQPVVKVINNFNWYILAKLPIEKANSLNKGDNIRVRVKEDGQDLKGNIINLKSDKKNTLVLIEFDSFLHKYYKERFLEVDLILKTYEGLKIPSKAIVEKDGLKGVYTKNVDTVIKFKPIKILYENEDFSIVDQGERGNIYIGEDKERYSTVTSYDEVIIDGNLINKYIEK</sequence>
<keyword evidence="2" id="KW-1133">Transmembrane helix</keyword>
<evidence type="ECO:0000313" key="6">
    <source>
        <dbReference type="EMBL" id="MBS4539713.1"/>
    </source>
</evidence>
<evidence type="ECO:0008006" key="8">
    <source>
        <dbReference type="Google" id="ProtNLM"/>
    </source>
</evidence>
<dbReference type="RefSeq" id="WP_203367632.1">
    <property type="nucleotide sequence ID" value="NZ_WSFT01000053.1"/>
</dbReference>
<gene>
    <name evidence="6" type="ORF">GOQ27_14665</name>
</gene>
<dbReference type="EMBL" id="WSFT01000053">
    <property type="protein sequence ID" value="MBS4539713.1"/>
    <property type="molecule type" value="Genomic_DNA"/>
</dbReference>
<evidence type="ECO:0000256" key="2">
    <source>
        <dbReference type="SAM" id="Phobius"/>
    </source>
</evidence>
<feature type="coiled-coil region" evidence="1">
    <location>
        <begin position="101"/>
        <end position="206"/>
    </location>
</feature>
<keyword evidence="1" id="KW-0175">Coiled coil</keyword>
<comment type="caution">
    <text evidence="6">The sequence shown here is derived from an EMBL/GenBank/DDBJ whole genome shotgun (WGS) entry which is preliminary data.</text>
</comment>
<dbReference type="InterPro" id="IPR058729">
    <property type="entry name" value="Beta-barrel_RND-rel"/>
</dbReference>
<keyword evidence="2" id="KW-0472">Membrane</keyword>